<dbReference type="Proteomes" id="UP001148313">
    <property type="component" value="Unassembled WGS sequence"/>
</dbReference>
<name>A0ABT4VWX6_9HYPH</name>
<dbReference type="EMBL" id="JAPJZH010000029">
    <property type="protein sequence ID" value="MDA4848715.1"/>
    <property type="molecule type" value="Genomic_DNA"/>
</dbReference>
<comment type="similarity">
    <text evidence="2">Belongs to the bacterial solute-binding protein 1 family.</text>
</comment>
<evidence type="ECO:0000313" key="6">
    <source>
        <dbReference type="Proteomes" id="UP001148313"/>
    </source>
</evidence>
<keyword evidence="4" id="KW-0732">Signal</keyword>
<evidence type="ECO:0000256" key="3">
    <source>
        <dbReference type="ARBA" id="ARBA00022764"/>
    </source>
</evidence>
<dbReference type="SUPFAM" id="SSF53850">
    <property type="entry name" value="Periplasmic binding protein-like II"/>
    <property type="match status" value="1"/>
</dbReference>
<feature type="signal peptide" evidence="4">
    <location>
        <begin position="1"/>
        <end position="29"/>
    </location>
</feature>
<dbReference type="RefSeq" id="WP_271092591.1">
    <property type="nucleotide sequence ID" value="NZ_JAPJZH010000029.1"/>
</dbReference>
<keyword evidence="6" id="KW-1185">Reference proteome</keyword>
<comment type="subcellular location">
    <subcellularLocation>
        <location evidence="1">Periplasm</location>
    </subcellularLocation>
</comment>
<dbReference type="PANTHER" id="PTHR43649:SF12">
    <property type="entry name" value="DIACETYLCHITOBIOSE BINDING PROTEIN DASA"/>
    <property type="match status" value="1"/>
</dbReference>
<comment type="caution">
    <text evidence="5">The sequence shown here is derived from an EMBL/GenBank/DDBJ whole genome shotgun (WGS) entry which is preliminary data.</text>
</comment>
<evidence type="ECO:0000256" key="2">
    <source>
        <dbReference type="ARBA" id="ARBA00008520"/>
    </source>
</evidence>
<dbReference type="Pfam" id="PF01547">
    <property type="entry name" value="SBP_bac_1"/>
    <property type="match status" value="1"/>
</dbReference>
<feature type="chain" id="PRO_5046822175" evidence="4">
    <location>
        <begin position="30"/>
        <end position="495"/>
    </location>
</feature>
<protein>
    <submittedName>
        <fullName evidence="5">Extracellular solute-binding protein</fullName>
    </submittedName>
</protein>
<reference evidence="5" key="1">
    <citation type="submission" date="2022-11" db="EMBL/GenBank/DDBJ databases">
        <title>Hoeflea poritis sp. nov., isolated from scleractinian coral Porites lutea.</title>
        <authorList>
            <person name="Zhang G."/>
            <person name="Wei Q."/>
            <person name="Cai L."/>
        </authorList>
    </citation>
    <scope>NUCLEOTIDE SEQUENCE</scope>
    <source>
        <strain evidence="5">E7-10</strain>
    </source>
</reference>
<evidence type="ECO:0000313" key="5">
    <source>
        <dbReference type="EMBL" id="MDA4848715.1"/>
    </source>
</evidence>
<evidence type="ECO:0000256" key="1">
    <source>
        <dbReference type="ARBA" id="ARBA00004418"/>
    </source>
</evidence>
<keyword evidence="3" id="KW-0574">Periplasm</keyword>
<gene>
    <name evidence="5" type="ORF">OOZ53_25390</name>
</gene>
<dbReference type="PANTHER" id="PTHR43649">
    <property type="entry name" value="ARABINOSE-BINDING PROTEIN-RELATED"/>
    <property type="match status" value="1"/>
</dbReference>
<proteinExistence type="inferred from homology"/>
<evidence type="ECO:0000256" key="4">
    <source>
        <dbReference type="SAM" id="SignalP"/>
    </source>
</evidence>
<dbReference type="Gene3D" id="3.40.190.10">
    <property type="entry name" value="Periplasmic binding protein-like II"/>
    <property type="match status" value="2"/>
</dbReference>
<dbReference type="InterPro" id="IPR006059">
    <property type="entry name" value="SBP"/>
</dbReference>
<dbReference type="InterPro" id="IPR050490">
    <property type="entry name" value="Bact_solute-bd_prot1"/>
</dbReference>
<organism evidence="5 6">
    <name type="scientific">Hoeflea poritis</name>
    <dbReference type="NCBI Taxonomy" id="2993659"/>
    <lineage>
        <taxon>Bacteria</taxon>
        <taxon>Pseudomonadati</taxon>
        <taxon>Pseudomonadota</taxon>
        <taxon>Alphaproteobacteria</taxon>
        <taxon>Hyphomicrobiales</taxon>
        <taxon>Rhizobiaceae</taxon>
        <taxon>Hoeflea</taxon>
    </lineage>
</organism>
<accession>A0ABT4VWX6</accession>
<sequence length="495" mass="53101">MAKPKTKRKLSALLLAGATSLAVSTPVLSAGEFDGVTVNVMTFTGPQIAEPLQRRAPDFEKATGAKINVITVPFSDLYSKLLTDWATGTNSIDAAVFAPQWAVDYVSPGFLEKLTGRVAADPDLKEDDIAPFFREFSQKYGGDTYMLTLDGDFQMVYYRSDIFKENGIAAPETWDDYIAAAKALHGKDMNGDGSPDYGSCISKKRGAQAYWAIYSIAGSFLQSQGTSQGAFFDTETMAPLVDNPGFGAALDVYTETTDFGPPDEINLDVGDTRGLFTSGRCALTIDWGDIGTLAIDPQSSSVADKVGSIMLPGSKRVLDRASGEMVDCDANSCPHAVNGVNRAPFAAFGGWSGGINAAADQKVKDAAYAFFSHMSQPEQSNADVTVGITGFNPYRLSQFADTKLWEEAGMSKAAAEDYLGAIQNSLNSPNMVLDLRIPQNQAYQQVVLDNAIARLLAGELDKAGTMAAIKEGWDELNEENGVDEQLEVYRATLGL</sequence>